<feature type="transmembrane region" description="Helical" evidence="12">
    <location>
        <begin position="683"/>
        <end position="700"/>
    </location>
</feature>
<feature type="transmembrane region" description="Helical" evidence="12">
    <location>
        <begin position="599"/>
        <end position="623"/>
    </location>
</feature>
<feature type="coiled-coil region" evidence="11">
    <location>
        <begin position="101"/>
        <end position="128"/>
    </location>
</feature>
<evidence type="ECO:0000256" key="10">
    <source>
        <dbReference type="ARBA" id="ARBA00023136"/>
    </source>
</evidence>
<feature type="transmembrane region" description="Helical" evidence="12">
    <location>
        <begin position="568"/>
        <end position="587"/>
    </location>
</feature>
<keyword evidence="7" id="KW-0653">Protein transport</keyword>
<dbReference type="GO" id="GO:0005789">
    <property type="term" value="C:endoplasmic reticulum membrane"/>
    <property type="evidence" value="ECO:0007669"/>
    <property type="project" value="UniProtKB-SubCell"/>
</dbReference>
<keyword evidence="9" id="KW-0333">Golgi apparatus</keyword>
<evidence type="ECO:0000256" key="6">
    <source>
        <dbReference type="ARBA" id="ARBA00022824"/>
    </source>
</evidence>
<gene>
    <name evidence="13" type="ORF">PCHDK_000132600</name>
</gene>
<keyword evidence="4" id="KW-0813">Transport</keyword>
<protein>
    <recommendedName>
        <fullName evidence="15">Protein transport protein YIF1</fullName>
    </recommendedName>
</protein>
<organism evidence="13 14">
    <name type="scientific">Plasmodium chabaudi adami</name>
    <dbReference type="NCBI Taxonomy" id="5826"/>
    <lineage>
        <taxon>Eukaryota</taxon>
        <taxon>Sar</taxon>
        <taxon>Alveolata</taxon>
        <taxon>Apicomplexa</taxon>
        <taxon>Aconoidasida</taxon>
        <taxon>Haemosporida</taxon>
        <taxon>Plasmodiidae</taxon>
        <taxon>Plasmodium</taxon>
        <taxon>Plasmodium (Vinckeia)</taxon>
    </lineage>
</organism>
<dbReference type="InterPro" id="IPR005578">
    <property type="entry name" value="Yif1_fam"/>
</dbReference>
<comment type="similarity">
    <text evidence="3">Belongs to the YIF1 family.</text>
</comment>
<feature type="transmembrane region" description="Helical" evidence="12">
    <location>
        <begin position="406"/>
        <end position="428"/>
    </location>
</feature>
<dbReference type="Pfam" id="PF03878">
    <property type="entry name" value="YIF1"/>
    <property type="match status" value="1"/>
</dbReference>
<dbReference type="AlphaFoldDB" id="A0A1D3LJ70"/>
<dbReference type="GO" id="GO:0015031">
    <property type="term" value="P:protein transport"/>
    <property type="evidence" value="ECO:0007669"/>
    <property type="project" value="UniProtKB-KW"/>
</dbReference>
<proteinExistence type="inferred from homology"/>
<evidence type="ECO:0000313" key="13">
    <source>
        <dbReference type="EMBL" id="SCM09293.1"/>
    </source>
</evidence>
<evidence type="ECO:0000256" key="7">
    <source>
        <dbReference type="ARBA" id="ARBA00022927"/>
    </source>
</evidence>
<evidence type="ECO:0000256" key="5">
    <source>
        <dbReference type="ARBA" id="ARBA00022692"/>
    </source>
</evidence>
<keyword evidence="10 12" id="KW-0472">Membrane</keyword>
<evidence type="ECO:0000256" key="8">
    <source>
        <dbReference type="ARBA" id="ARBA00022989"/>
    </source>
</evidence>
<accession>A0A1D3LJ70</accession>
<evidence type="ECO:0000256" key="3">
    <source>
        <dbReference type="ARBA" id="ARBA00009727"/>
    </source>
</evidence>
<evidence type="ECO:0000256" key="1">
    <source>
        <dbReference type="ARBA" id="ARBA00004477"/>
    </source>
</evidence>
<evidence type="ECO:0000256" key="2">
    <source>
        <dbReference type="ARBA" id="ARBA00004653"/>
    </source>
</evidence>
<dbReference type="OrthoDB" id="337750at2759"/>
<keyword evidence="5 12" id="KW-0812">Transmembrane</keyword>
<evidence type="ECO:0000256" key="4">
    <source>
        <dbReference type="ARBA" id="ARBA00022448"/>
    </source>
</evidence>
<keyword evidence="8 12" id="KW-1133">Transmembrane helix</keyword>
<evidence type="ECO:0008006" key="15">
    <source>
        <dbReference type="Google" id="ProtNLM"/>
    </source>
</evidence>
<keyword evidence="6" id="KW-0256">Endoplasmic reticulum</keyword>
<dbReference type="PANTHER" id="PTHR14083">
    <property type="entry name" value="YIP1 INTERACTING FACTOR HOMOLOG YIF1 PROTEIN"/>
    <property type="match status" value="1"/>
</dbReference>
<name>A0A1D3LJ70_PLACE</name>
<sequence length="742" mass="86436">MLIMNQNQTYGEFNIHDRRKGNNATHLREHNQMNNTDYNKNNQLYQRNKFNTANISHINYMNNDMNNYNVGNNNQHIQDNANSFTNNYNINPNDNYSNNNMTNVNNNMNNVNNSMNNVNNNMNNINNNMNSQAVSSNYVNTHPILGKKQNYMFNNDTNSSGINILNNKDTNVINRSSIYNDKSFENKNNTAEVGNYPMFSHNKNVNMASHASDVRTMHGFSNNRNMGYVQNFANMSNVSNVHNVPTVPSVPNVSNVMSMGGNKFVSPEMGVKENSGFMNDQLKFVNNNMHQSSDMINGNILNNNTTNNFQTGNSIGSSFLRKANLFLNKGMEMMGQESNNTNNSGNDKGIVHNIFETLTKNTDTNSELNNLVKKGVTNMVMNELEKKMEINNSSFIRNKLSILRDYFNVTHSYVLSKILFIIVPYIYIRKALFESRTYYVYTHLKKKMETNIQNTNYNSSFIFNGNYNTYNPNTDNINMNNNINNTRFENNKNNNNIFYNDKKENTETDNKMNNLNYINYNNNIGIFQADLYIPLMSVITYILLYTITVTAQKNNFTFNPDNLFNTSSYIFILLFFETAIVKFLFLLMCRDINLPFLHILSFISYKFVIMCALIITKFSYYFLYFMYTSAFGDIDDNMKNREFDKKNNSQVFKNLNNNLSFQFSPYNIILFLNSNGMYRLTQLYYYITVSVQMIQLFKSIHLYIHDNSNLSNEYNVKRINMMILVFSFSQFFLCWMLTPYFA</sequence>
<comment type="subcellular location">
    <subcellularLocation>
        <location evidence="1">Endoplasmic reticulum membrane</location>
        <topology evidence="1">Multi-pass membrane protein</topology>
    </subcellularLocation>
    <subcellularLocation>
        <location evidence="2">Golgi apparatus membrane</location>
        <topology evidence="2">Multi-pass membrane protein</topology>
    </subcellularLocation>
</comment>
<dbReference type="GO" id="GO:0006888">
    <property type="term" value="P:endoplasmic reticulum to Golgi vesicle-mediated transport"/>
    <property type="evidence" value="ECO:0007669"/>
    <property type="project" value="InterPro"/>
</dbReference>
<dbReference type="PANTHER" id="PTHR14083:SF0">
    <property type="entry name" value="YIP1D-INTERACTING FACTOR 1, ISOFORM C"/>
    <property type="match status" value="1"/>
</dbReference>
<dbReference type="Proteomes" id="UP000195879">
    <property type="component" value="Chromosome 7"/>
</dbReference>
<dbReference type="GO" id="GO:0005793">
    <property type="term" value="C:endoplasmic reticulum-Golgi intermediate compartment"/>
    <property type="evidence" value="ECO:0007669"/>
    <property type="project" value="TreeGrafter"/>
</dbReference>
<keyword evidence="11" id="KW-0175">Coiled coil</keyword>
<feature type="transmembrane region" description="Helical" evidence="12">
    <location>
        <begin position="721"/>
        <end position="741"/>
    </location>
</feature>
<evidence type="ECO:0000256" key="9">
    <source>
        <dbReference type="ARBA" id="ARBA00023034"/>
    </source>
</evidence>
<evidence type="ECO:0000313" key="14">
    <source>
        <dbReference type="Proteomes" id="UP000195879"/>
    </source>
</evidence>
<reference evidence="13 14" key="1">
    <citation type="submission" date="2016-08" db="EMBL/GenBank/DDBJ databases">
        <authorList>
            <consortium name="Pathogen Informatics"/>
        </authorList>
    </citation>
    <scope>NUCLEOTIDE SEQUENCE [LARGE SCALE GENOMIC DNA]</scope>
    <source>
        <strain evidence="13 14">DK</strain>
    </source>
</reference>
<dbReference type="EMBL" id="LT608201">
    <property type="protein sequence ID" value="SCM09293.1"/>
    <property type="molecule type" value="Genomic_DNA"/>
</dbReference>
<dbReference type="GO" id="GO:0000139">
    <property type="term" value="C:Golgi membrane"/>
    <property type="evidence" value="ECO:0007669"/>
    <property type="project" value="UniProtKB-SubCell"/>
</dbReference>
<feature type="transmembrane region" description="Helical" evidence="12">
    <location>
        <begin position="531"/>
        <end position="548"/>
    </location>
</feature>
<evidence type="ECO:0000256" key="11">
    <source>
        <dbReference type="SAM" id="Coils"/>
    </source>
</evidence>
<evidence type="ECO:0000256" key="12">
    <source>
        <dbReference type="SAM" id="Phobius"/>
    </source>
</evidence>
<dbReference type="GO" id="GO:0030134">
    <property type="term" value="C:COPII-coated ER to Golgi transport vesicle"/>
    <property type="evidence" value="ECO:0007669"/>
    <property type="project" value="TreeGrafter"/>
</dbReference>